<feature type="transmembrane region" description="Helical" evidence="1">
    <location>
        <begin position="62"/>
        <end position="81"/>
    </location>
</feature>
<keyword evidence="1" id="KW-1133">Transmembrane helix</keyword>
<feature type="transmembrane region" description="Helical" evidence="1">
    <location>
        <begin position="149"/>
        <end position="168"/>
    </location>
</feature>
<dbReference type="PANTHER" id="PTHR42736:SF1">
    <property type="entry name" value="PROTEIN-GLUTAMINE GAMMA-GLUTAMYLTRANSFERASE"/>
    <property type="match status" value="1"/>
</dbReference>
<feature type="transmembrane region" description="Helical" evidence="1">
    <location>
        <begin position="637"/>
        <end position="654"/>
    </location>
</feature>
<dbReference type="PANTHER" id="PTHR42736">
    <property type="entry name" value="PROTEIN-GLUTAMINE GAMMA-GLUTAMYLTRANSFERASE"/>
    <property type="match status" value="1"/>
</dbReference>
<feature type="transmembrane region" description="Helical" evidence="1">
    <location>
        <begin position="93"/>
        <end position="113"/>
    </location>
</feature>
<dbReference type="SUPFAM" id="SSF54001">
    <property type="entry name" value="Cysteine proteinases"/>
    <property type="match status" value="1"/>
</dbReference>
<gene>
    <name evidence="3" type="ORF">FTUN_6941</name>
</gene>
<keyword evidence="1" id="KW-0812">Transmembrane</keyword>
<name>A0A6M5Z1H7_9BACT</name>
<dbReference type="KEGG" id="ftj:FTUN_6941"/>
<dbReference type="InterPro" id="IPR052901">
    <property type="entry name" value="Bact_TGase-like"/>
</dbReference>
<dbReference type="InterPro" id="IPR002931">
    <property type="entry name" value="Transglutaminase-like"/>
</dbReference>
<feature type="domain" description="Transglutaminase-like" evidence="2">
    <location>
        <begin position="501"/>
        <end position="585"/>
    </location>
</feature>
<protein>
    <recommendedName>
        <fullName evidence="2">Transglutaminase-like domain-containing protein</fullName>
    </recommendedName>
</protein>
<feature type="transmembrane region" description="Helical" evidence="1">
    <location>
        <begin position="125"/>
        <end position="143"/>
    </location>
</feature>
<dbReference type="RefSeq" id="WP_171474316.1">
    <property type="nucleotide sequence ID" value="NZ_CP053452.2"/>
</dbReference>
<evidence type="ECO:0000313" key="4">
    <source>
        <dbReference type="Proteomes" id="UP000503447"/>
    </source>
</evidence>
<organism evidence="3 4">
    <name type="scientific">Frigoriglobus tundricola</name>
    <dbReference type="NCBI Taxonomy" id="2774151"/>
    <lineage>
        <taxon>Bacteria</taxon>
        <taxon>Pseudomonadati</taxon>
        <taxon>Planctomycetota</taxon>
        <taxon>Planctomycetia</taxon>
        <taxon>Gemmatales</taxon>
        <taxon>Gemmataceae</taxon>
        <taxon>Frigoriglobus</taxon>
    </lineage>
</organism>
<feature type="transmembrane region" description="Helical" evidence="1">
    <location>
        <begin position="33"/>
        <end position="50"/>
    </location>
</feature>
<dbReference type="InterPro" id="IPR038765">
    <property type="entry name" value="Papain-like_cys_pep_sf"/>
</dbReference>
<feature type="transmembrane region" description="Helical" evidence="1">
    <location>
        <begin position="7"/>
        <end position="27"/>
    </location>
</feature>
<dbReference type="Proteomes" id="UP000503447">
    <property type="component" value="Chromosome"/>
</dbReference>
<proteinExistence type="predicted"/>
<evidence type="ECO:0000256" key="1">
    <source>
        <dbReference type="SAM" id="Phobius"/>
    </source>
</evidence>
<dbReference type="SMART" id="SM00460">
    <property type="entry name" value="TGc"/>
    <property type="match status" value="1"/>
</dbReference>
<dbReference type="Pfam" id="PF01841">
    <property type="entry name" value="Transglut_core"/>
    <property type="match status" value="1"/>
</dbReference>
<sequence length="757" mass="82785">MPTDASFRFSTYLTLAMACVILGYAEHELLPEVAAFALLAVGALAVMFFLESRIAFLSIPSANRLGMTVGLVYFMWVAYRIKREVDTSEFATTGWHMFIVAMCGPFVMMLIVAKVARGEKHAGDYWTLHGVSLAGVGLGAALAEHPVCFVLVGLYLVAAVWSLTLLYLGRASGTIPPIPGGPPPATKAVTVTADPTGHRTDLSPAIAWAGVALALAVPLYLLTPRSEASKADFGKPRIEIGYAADQMVDLNRTGPLQTNAETAFEFTAAYPDGAPKTDVNPDQRWRGKVLHMYTHGEWKQTETPALPITPPLARRTEPWTPPKLGPGQFAITYDVPARLRSSFVADPVQWVGDQPPPLAALTDGPPKGWMPISDGSFFWDTSARVRGTPRRYVQAYRTGPDPDAGPPFQFEVPSFDLSLSPLRQNPVPRVKEYADRVLADLIRTGELPADCREERSLVPKPEYRETVAKKFVAHLSTTPELHYTTDLRRENTRVDPIEDFLFHSKAGHCERYATALVLMLRSQGIPAAFVLGFKGCEHTEDGHYLVKQEHAHAWVEALLPVPGRAARPGAPPGRTYYWRSLDPMPGSAPTVAPDAGWVQQANTWVETRFDEYIKDYTPEQRRQAIARAIERLARPETLVGVTALILMGLGAWFARRRVRRRTGPPAAVPEPTRWFGELVAVLATHGIVAAPGDTALEFATAAATALRSKPGCGDVADVPVAWAGAYYQDRFGATPPSDARLAELESGLTALRRALEQ</sequence>
<feature type="transmembrane region" description="Helical" evidence="1">
    <location>
        <begin position="205"/>
        <end position="223"/>
    </location>
</feature>
<dbReference type="EMBL" id="CP053452">
    <property type="protein sequence ID" value="QJW99333.1"/>
    <property type="molecule type" value="Genomic_DNA"/>
</dbReference>
<dbReference type="AlphaFoldDB" id="A0A6M5Z1H7"/>
<reference evidence="4" key="1">
    <citation type="submission" date="2020-05" db="EMBL/GenBank/DDBJ databases">
        <title>Frigoriglobus tundricola gen. nov., sp. nov., a psychrotolerant cellulolytic planctomycete of the family Gemmataceae with two divergent copies of 16S rRNA gene.</title>
        <authorList>
            <person name="Kulichevskaya I.S."/>
            <person name="Ivanova A.A."/>
            <person name="Naumoff D.G."/>
            <person name="Beletsky A.V."/>
            <person name="Rijpstra W.I.C."/>
            <person name="Sinninghe Damste J.S."/>
            <person name="Mardanov A.V."/>
            <person name="Ravin N.V."/>
            <person name="Dedysh S.N."/>
        </authorList>
    </citation>
    <scope>NUCLEOTIDE SEQUENCE [LARGE SCALE GENOMIC DNA]</scope>
    <source>
        <strain evidence="4">PL17</strain>
    </source>
</reference>
<evidence type="ECO:0000313" key="3">
    <source>
        <dbReference type="EMBL" id="QJW99333.1"/>
    </source>
</evidence>
<keyword evidence="4" id="KW-1185">Reference proteome</keyword>
<dbReference type="Gene3D" id="3.10.620.30">
    <property type="match status" value="1"/>
</dbReference>
<keyword evidence="1" id="KW-0472">Membrane</keyword>
<evidence type="ECO:0000259" key="2">
    <source>
        <dbReference type="SMART" id="SM00460"/>
    </source>
</evidence>
<accession>A0A6M5Z1H7</accession>